<comment type="catalytic activity">
    <reaction evidence="8">
        <text>tRNA(Gly) + glycine + ATP = glycyl-tRNA(Gly) + AMP + diphosphate</text>
        <dbReference type="Rhea" id="RHEA:16013"/>
        <dbReference type="Rhea" id="RHEA-COMP:9664"/>
        <dbReference type="Rhea" id="RHEA-COMP:9683"/>
        <dbReference type="ChEBI" id="CHEBI:30616"/>
        <dbReference type="ChEBI" id="CHEBI:33019"/>
        <dbReference type="ChEBI" id="CHEBI:57305"/>
        <dbReference type="ChEBI" id="CHEBI:78442"/>
        <dbReference type="ChEBI" id="CHEBI:78522"/>
        <dbReference type="ChEBI" id="CHEBI:456215"/>
        <dbReference type="EC" id="6.1.1.14"/>
    </reaction>
</comment>
<dbReference type="InterPro" id="IPR022961">
    <property type="entry name" value="Gly_tRNA_ligase_bac"/>
</dbReference>
<evidence type="ECO:0000256" key="4">
    <source>
        <dbReference type="ARBA" id="ARBA00022741"/>
    </source>
</evidence>
<name>A0A933IC71_UNCT6</name>
<evidence type="ECO:0000256" key="1">
    <source>
        <dbReference type="ARBA" id="ARBA00008226"/>
    </source>
</evidence>
<feature type="binding site" evidence="8">
    <location>
        <position position="101"/>
    </location>
    <ligand>
        <name>substrate</name>
    </ligand>
</feature>
<dbReference type="FunFam" id="3.40.50.800:FF:000002">
    <property type="entry name" value="Glycine--tRNA ligase"/>
    <property type="match status" value="1"/>
</dbReference>
<dbReference type="GO" id="GO:0004081">
    <property type="term" value="F:bis(5'-nucleosyl)-tetraphosphatase (asymmetrical) activity"/>
    <property type="evidence" value="ECO:0007669"/>
    <property type="project" value="UniProtKB-ARBA"/>
</dbReference>
<evidence type="ECO:0000259" key="9">
    <source>
        <dbReference type="PROSITE" id="PS50862"/>
    </source>
</evidence>
<feature type="binding site" evidence="8">
    <location>
        <begin position="289"/>
        <end position="290"/>
    </location>
    <ligand>
        <name>ATP</name>
        <dbReference type="ChEBI" id="CHEBI:30616"/>
    </ligand>
</feature>
<dbReference type="Pfam" id="PF00587">
    <property type="entry name" value="tRNA-synt_2b"/>
    <property type="match status" value="1"/>
</dbReference>
<dbReference type="InterPro" id="IPR036621">
    <property type="entry name" value="Anticodon-bd_dom_sf"/>
</dbReference>
<dbReference type="AlphaFoldDB" id="A0A933IC71"/>
<dbReference type="GO" id="GO:0070062">
    <property type="term" value="C:extracellular exosome"/>
    <property type="evidence" value="ECO:0007669"/>
    <property type="project" value="UniProtKB-ARBA"/>
</dbReference>
<comment type="subcellular location">
    <subcellularLocation>
        <location evidence="8">Cytoplasm</location>
    </subcellularLocation>
</comment>
<dbReference type="PRINTS" id="PR01043">
    <property type="entry name" value="TRNASYNTHGLY"/>
</dbReference>
<feature type="binding site" evidence="8">
    <location>
        <begin position="210"/>
        <end position="214"/>
    </location>
    <ligand>
        <name>substrate</name>
    </ligand>
</feature>
<dbReference type="EMBL" id="JACQXR010000115">
    <property type="protein sequence ID" value="MBI4727303.1"/>
    <property type="molecule type" value="Genomic_DNA"/>
</dbReference>
<dbReference type="InterPro" id="IPR004154">
    <property type="entry name" value="Anticodon-bd"/>
</dbReference>
<keyword evidence="4 8" id="KW-0547">Nucleotide-binding</keyword>
<dbReference type="InterPro" id="IPR002315">
    <property type="entry name" value="tRNA-synt_gly"/>
</dbReference>
<evidence type="ECO:0000256" key="6">
    <source>
        <dbReference type="ARBA" id="ARBA00022917"/>
    </source>
</evidence>
<dbReference type="SUPFAM" id="SSF55681">
    <property type="entry name" value="Class II aaRS and biotin synthetases"/>
    <property type="match status" value="1"/>
</dbReference>
<feature type="binding site" evidence="8">
    <location>
        <position position="163"/>
    </location>
    <ligand>
        <name>substrate</name>
    </ligand>
</feature>
<evidence type="ECO:0000313" key="11">
    <source>
        <dbReference type="Proteomes" id="UP000736328"/>
    </source>
</evidence>
<sequence length="577" mass="64879">MARPENAFEKIVSLCKRRGFIFQSSEIYGGLSSAWDYGPLGVELKNNVKKAWWQSVVYGRKDMEGLDAAIIMNRLVWQYSGHEKTFVDPLVDCKKCRKRFRADHISPEFTLSGSEGLDATSAGRPKCPECGGELTEPRDFNGMFQTHVGPVQDESGLAYLRPETAQGIFANFLNVLQSMRRKLPFGIAQIGKAFRNEITPGNFTFRTREFEQMEIEYFCKPPQYLQPGEKTDDQLYQEWVETRYNWYLSLGISPERLKKRPQAKEELAHYAKACVDLEYLFPGSLGWSELEGVANRQDYDLTAHSNNVSENDLTRLKLSRNEHSTEKLEYFDESYSDPATGKKGAKYIPFVIEPSAGADRATLAFLCEAYDEEQLTRPDEAAVKPLLDAIDAALKNIQKRIAEAAKRPGSADIPNGEQLEVLEKSFLSAKDDLPGKLLQIDVACSRPGADKLDLVKKVKLIAGKLGDEHTRAVLRLHPKLAPIKVAVLPLKKNEPRIVELGKGIENSLAGHFRAVYDDTAGIGKLYRRQDEVGTPFCVTVDFQSLEDGTVTLRDRDTMRQERVKIEELAGVIGKKLS</sequence>
<dbReference type="HAMAP" id="MF_00253_B">
    <property type="entry name" value="Gly_tRNA_synth_B"/>
    <property type="match status" value="1"/>
</dbReference>
<dbReference type="InterPro" id="IPR002314">
    <property type="entry name" value="aa-tRNA-synt_IIb"/>
</dbReference>
<feature type="binding site" evidence="8">
    <location>
        <begin position="357"/>
        <end position="360"/>
    </location>
    <ligand>
        <name>ATP</name>
        <dbReference type="ChEBI" id="CHEBI:30616"/>
    </ligand>
</feature>
<dbReference type="GO" id="GO:0006426">
    <property type="term" value="P:glycyl-tRNA aminoacylation"/>
    <property type="evidence" value="ECO:0007669"/>
    <property type="project" value="UniProtKB-UniRule"/>
</dbReference>
<dbReference type="SUPFAM" id="SSF52954">
    <property type="entry name" value="Class II aaRS ABD-related"/>
    <property type="match status" value="1"/>
</dbReference>
<dbReference type="Gene3D" id="3.30.930.10">
    <property type="entry name" value="Bira Bifunctional Protein, Domain 2"/>
    <property type="match status" value="1"/>
</dbReference>
<feature type="binding site" evidence="8">
    <location>
        <begin position="195"/>
        <end position="197"/>
    </location>
    <ligand>
        <name>ATP</name>
        <dbReference type="ChEBI" id="CHEBI:30616"/>
    </ligand>
</feature>
<evidence type="ECO:0000313" key="10">
    <source>
        <dbReference type="EMBL" id="MBI4727303.1"/>
    </source>
</evidence>
<comment type="function">
    <text evidence="8">Catalyzes the attachment of glycine to tRNA(Gly).</text>
</comment>
<keyword evidence="7 8" id="KW-0030">Aminoacyl-tRNA synthetase</keyword>
<dbReference type="NCBIfam" id="TIGR00389">
    <property type="entry name" value="glyS_dimeric"/>
    <property type="match status" value="1"/>
</dbReference>
<dbReference type="GO" id="GO:1990742">
    <property type="term" value="C:microvesicle"/>
    <property type="evidence" value="ECO:0007669"/>
    <property type="project" value="UniProtKB-ARBA"/>
</dbReference>
<dbReference type="InterPro" id="IPR045864">
    <property type="entry name" value="aa-tRNA-synth_II/BPL/LPL"/>
</dbReference>
<accession>A0A933IC71</accession>
<comment type="caution">
    <text evidence="10">The sequence shown here is derived from an EMBL/GenBank/DDBJ whole genome shotgun (WGS) entry which is preliminary data.</text>
</comment>
<dbReference type="GO" id="GO:0005737">
    <property type="term" value="C:cytoplasm"/>
    <property type="evidence" value="ECO:0007669"/>
    <property type="project" value="UniProtKB-SubCell"/>
</dbReference>
<keyword evidence="6 8" id="KW-0648">Protein biosynthesis</keyword>
<dbReference type="Pfam" id="PF03129">
    <property type="entry name" value="HGTP_anticodon"/>
    <property type="match status" value="1"/>
</dbReference>
<protein>
    <recommendedName>
        <fullName evidence="8">Glycine--tRNA ligase</fullName>
        <ecNumber evidence="8">6.1.1.14</ecNumber>
    </recommendedName>
    <alternativeName>
        <fullName evidence="8">Glycyl-tRNA synthetase</fullName>
        <shortName evidence="8">GlyRS</shortName>
    </alternativeName>
</protein>
<keyword evidence="3 8" id="KW-0436">Ligase</keyword>
<comment type="subunit">
    <text evidence="8">Homodimer.</text>
</comment>
<dbReference type="NCBIfam" id="NF003211">
    <property type="entry name" value="PRK04173.1"/>
    <property type="match status" value="1"/>
</dbReference>
<dbReference type="CDD" id="cd00774">
    <property type="entry name" value="GlyRS-like_core"/>
    <property type="match status" value="1"/>
</dbReference>
<evidence type="ECO:0000256" key="3">
    <source>
        <dbReference type="ARBA" id="ARBA00022598"/>
    </source>
</evidence>
<dbReference type="InterPro" id="IPR006195">
    <property type="entry name" value="aa-tRNA-synth_II"/>
</dbReference>
<dbReference type="EC" id="6.1.1.14" evidence="8"/>
<reference evidence="10" key="1">
    <citation type="submission" date="2020-07" db="EMBL/GenBank/DDBJ databases">
        <title>Huge and variable diversity of episymbiotic CPR bacteria and DPANN archaea in groundwater ecosystems.</title>
        <authorList>
            <person name="He C.Y."/>
            <person name="Keren R."/>
            <person name="Whittaker M."/>
            <person name="Farag I.F."/>
            <person name="Doudna J."/>
            <person name="Cate J.H.D."/>
            <person name="Banfield J.F."/>
        </authorList>
    </citation>
    <scope>NUCLEOTIDE SEQUENCE</scope>
    <source>
        <strain evidence="10">NC_groundwater_1520_Pr4_B-0.1um_53_5</strain>
    </source>
</reference>
<dbReference type="PANTHER" id="PTHR10745:SF8">
    <property type="entry name" value="DNA POLYMERASE SUBUNIT GAMMA-2, MITOCHONDRIAL"/>
    <property type="match status" value="1"/>
</dbReference>
<keyword evidence="5 8" id="KW-0067">ATP-binding</keyword>
<feature type="binding site" evidence="8">
    <location>
        <begin position="205"/>
        <end position="210"/>
    </location>
    <ligand>
        <name>ATP</name>
        <dbReference type="ChEBI" id="CHEBI:30616"/>
    </ligand>
</feature>
<dbReference type="GO" id="GO:0015966">
    <property type="term" value="P:diadenosine tetraphosphate biosynthetic process"/>
    <property type="evidence" value="ECO:0007669"/>
    <property type="project" value="UniProtKB-ARBA"/>
</dbReference>
<dbReference type="InterPro" id="IPR033731">
    <property type="entry name" value="GlyRS-like_core"/>
</dbReference>
<feature type="binding site" evidence="8">
    <location>
        <begin position="353"/>
        <end position="357"/>
    </location>
    <ligand>
        <name>substrate</name>
    </ligand>
</feature>
<dbReference type="PANTHER" id="PTHR10745">
    <property type="entry name" value="GLYCYL-TRNA SYNTHETASE/DNA POLYMERASE SUBUNIT GAMMA-2"/>
    <property type="match status" value="1"/>
</dbReference>
<evidence type="ECO:0000256" key="8">
    <source>
        <dbReference type="HAMAP-Rule" id="MF_00253"/>
    </source>
</evidence>
<evidence type="ECO:0000256" key="7">
    <source>
        <dbReference type="ARBA" id="ARBA00023146"/>
    </source>
</evidence>
<organism evidence="10 11">
    <name type="scientific">candidate division TA06 bacterium</name>
    <dbReference type="NCBI Taxonomy" id="2250710"/>
    <lineage>
        <taxon>Bacteria</taxon>
        <taxon>Bacteria division TA06</taxon>
    </lineage>
</organism>
<dbReference type="GO" id="GO:0004820">
    <property type="term" value="F:glycine-tRNA ligase activity"/>
    <property type="evidence" value="ECO:0007669"/>
    <property type="project" value="UniProtKB-UniRule"/>
</dbReference>
<dbReference type="Proteomes" id="UP000736328">
    <property type="component" value="Unassembled WGS sequence"/>
</dbReference>
<keyword evidence="2 8" id="KW-0963">Cytoplasm</keyword>
<evidence type="ECO:0000256" key="2">
    <source>
        <dbReference type="ARBA" id="ARBA00022490"/>
    </source>
</evidence>
<dbReference type="PROSITE" id="PS50862">
    <property type="entry name" value="AA_TRNA_LIGASE_II"/>
    <property type="match status" value="1"/>
</dbReference>
<feature type="domain" description="Aminoacyl-transfer RNA synthetases class-II family profile" evidence="9">
    <location>
        <begin position="9"/>
        <end position="385"/>
    </location>
</feature>
<comment type="similarity">
    <text evidence="1 8">Belongs to the class-II aminoacyl-tRNA synthetase family.</text>
</comment>
<dbReference type="Gene3D" id="3.40.50.800">
    <property type="entry name" value="Anticodon-binding domain"/>
    <property type="match status" value="1"/>
</dbReference>
<evidence type="ECO:0000256" key="5">
    <source>
        <dbReference type="ARBA" id="ARBA00022840"/>
    </source>
</evidence>
<gene>
    <name evidence="8" type="primary">glyQS</name>
    <name evidence="10" type="ORF">HY768_08815</name>
</gene>
<proteinExistence type="inferred from homology"/>
<dbReference type="CDD" id="cd00858">
    <property type="entry name" value="GlyRS_anticodon"/>
    <property type="match status" value="1"/>
</dbReference>
<dbReference type="InterPro" id="IPR027031">
    <property type="entry name" value="Gly-tRNA_synthase/POLG2"/>
</dbReference>
<dbReference type="GO" id="GO:0005524">
    <property type="term" value="F:ATP binding"/>
    <property type="evidence" value="ECO:0007669"/>
    <property type="project" value="UniProtKB-UniRule"/>
</dbReference>